<feature type="domain" description="Reverse transcriptase" evidence="2">
    <location>
        <begin position="1"/>
        <end position="327"/>
    </location>
</feature>
<dbReference type="AlphaFoldDB" id="A0A432XI45"/>
<dbReference type="RefSeq" id="WP_092841328.1">
    <property type="nucleotide sequence ID" value="NZ_FPCF01000006.1"/>
</dbReference>
<accession>A0A432XI45</accession>
<dbReference type="PANTHER" id="PTHR34047">
    <property type="entry name" value="NUCLEAR INTRON MATURASE 1, MITOCHONDRIAL-RELATED"/>
    <property type="match status" value="1"/>
</dbReference>
<organism evidence="3 4">
    <name type="scientific">Pseudidiomarina donghaiensis</name>
    <dbReference type="NCBI Taxonomy" id="519452"/>
    <lineage>
        <taxon>Bacteria</taxon>
        <taxon>Pseudomonadati</taxon>
        <taxon>Pseudomonadota</taxon>
        <taxon>Gammaproteobacteria</taxon>
        <taxon>Alteromonadales</taxon>
        <taxon>Idiomarinaceae</taxon>
        <taxon>Pseudidiomarina</taxon>
    </lineage>
</organism>
<evidence type="ECO:0000313" key="3">
    <source>
        <dbReference type="EMBL" id="RUO48429.1"/>
    </source>
</evidence>
<dbReference type="CDD" id="cd01651">
    <property type="entry name" value="RT_G2_intron"/>
    <property type="match status" value="1"/>
</dbReference>
<proteinExistence type="inferred from homology"/>
<dbReference type="InterPro" id="IPR000477">
    <property type="entry name" value="RT_dom"/>
</dbReference>
<evidence type="ECO:0000256" key="1">
    <source>
        <dbReference type="ARBA" id="ARBA00034120"/>
    </source>
</evidence>
<gene>
    <name evidence="3" type="ORF">CWE24_06500</name>
</gene>
<dbReference type="PANTHER" id="PTHR34047:SF8">
    <property type="entry name" value="PROTEIN YKFC"/>
    <property type="match status" value="1"/>
</dbReference>
<evidence type="ECO:0000313" key="4">
    <source>
        <dbReference type="Proteomes" id="UP000286985"/>
    </source>
</evidence>
<evidence type="ECO:0000259" key="2">
    <source>
        <dbReference type="PROSITE" id="PS50878"/>
    </source>
</evidence>
<reference evidence="4" key="1">
    <citation type="journal article" date="2018" name="Front. Microbiol.">
        <title>Genome-Based Analysis Reveals the Taxonomy and Diversity of the Family Idiomarinaceae.</title>
        <authorList>
            <person name="Liu Y."/>
            <person name="Lai Q."/>
            <person name="Shao Z."/>
        </authorList>
    </citation>
    <scope>NUCLEOTIDE SEQUENCE [LARGE SCALE GENOMIC DNA]</scope>
    <source>
        <strain evidence="4">908033</strain>
    </source>
</reference>
<keyword evidence="4" id="KW-1185">Reference proteome</keyword>
<dbReference type="OrthoDB" id="9793236at2"/>
<dbReference type="NCBIfam" id="NF041746">
    <property type="entry name" value="Drt2"/>
    <property type="match status" value="1"/>
</dbReference>
<comment type="similarity">
    <text evidence="1">Belongs to the bacterial reverse transcriptase family.</text>
</comment>
<sequence length="421" mass="48358">MATDDSTWFKRRGYLHFDAPIGAAKATKLVRNAKAVSKHAFYPLLRYDVIAKKLKRNSNGNLKLESKVRHISYAAHADSHIYSYYASLLAEAYERKLASLGLSECVLAFRKLGKSNIEFARDAFTEISNMGRCSAVAIDISKFFDTLNHQHLKRSWCDVIGTRKLPNDHYAVFKSLTKFSFCNREAIYKAFQISPNNPWNGRQRICKPAEFRKQVRDSGLITTNKVIFGIPQGTPISALLSNIYMIDFDQKMRSLAKECGGSYRRYCDDMLFIIKRGCEARVELQADCELKKLGVAINPKKTEVRQFWRYGGVQKANAPLQYLGFTFDGQRVLLRSAALAKFSGRMNKAIRLVSRTLESQLDEGEDVRLRKKKLYERYSHLGNRNFVRYGLRAANKMQSKAIRRQLKPLWGKLNKKIDEFN</sequence>
<dbReference type="InterPro" id="IPR043502">
    <property type="entry name" value="DNA/RNA_pol_sf"/>
</dbReference>
<dbReference type="SUPFAM" id="SSF56672">
    <property type="entry name" value="DNA/RNA polymerases"/>
    <property type="match status" value="1"/>
</dbReference>
<dbReference type="Pfam" id="PF00078">
    <property type="entry name" value="RVT_1"/>
    <property type="match status" value="1"/>
</dbReference>
<comment type="caution">
    <text evidence="3">The sequence shown here is derived from an EMBL/GenBank/DDBJ whole genome shotgun (WGS) entry which is preliminary data.</text>
</comment>
<name>A0A432XI45_9GAMM</name>
<dbReference type="Proteomes" id="UP000286985">
    <property type="component" value="Unassembled WGS sequence"/>
</dbReference>
<dbReference type="PROSITE" id="PS50878">
    <property type="entry name" value="RT_POL"/>
    <property type="match status" value="1"/>
</dbReference>
<dbReference type="InterPro" id="IPR051083">
    <property type="entry name" value="GrpII_Intron_Splice-Mob/Def"/>
</dbReference>
<protein>
    <recommendedName>
        <fullName evidence="2">Reverse transcriptase domain-containing protein</fullName>
    </recommendedName>
</protein>
<dbReference type="EMBL" id="PIPU01000002">
    <property type="protein sequence ID" value="RUO48429.1"/>
    <property type="molecule type" value="Genomic_DNA"/>
</dbReference>